<dbReference type="EMBL" id="JBGOOJ010000001">
    <property type="protein sequence ID" value="MEZ8088518.1"/>
    <property type="molecule type" value="Genomic_DNA"/>
</dbReference>
<dbReference type="Proteomes" id="UP001569177">
    <property type="component" value="Unassembled WGS sequence"/>
</dbReference>
<evidence type="ECO:0000313" key="1">
    <source>
        <dbReference type="EMBL" id="MEZ8088518.1"/>
    </source>
</evidence>
<dbReference type="GeneID" id="93968349"/>
<name>A0ABV4L9F7_9VIBR</name>
<protein>
    <submittedName>
        <fullName evidence="1">Uncharacterized protein</fullName>
    </submittedName>
</protein>
<proteinExistence type="predicted"/>
<reference evidence="1 2" key="1">
    <citation type="submission" date="2024-06" db="EMBL/GenBank/DDBJ databases">
        <authorList>
            <person name="Steensen K."/>
            <person name="Seneca J."/>
            <person name="Bartlau N."/>
            <person name="Yu A.X."/>
            <person name="Polz M.F."/>
        </authorList>
    </citation>
    <scope>NUCLEOTIDE SEQUENCE [LARGE SCALE GENOMIC DNA]</scope>
    <source>
        <strain evidence="1 2">5S240</strain>
    </source>
</reference>
<accession>A0ABV4L9F7</accession>
<gene>
    <name evidence="1" type="ORF">ACED24_00490</name>
</gene>
<evidence type="ECO:0000313" key="2">
    <source>
        <dbReference type="Proteomes" id="UP001569177"/>
    </source>
</evidence>
<dbReference type="RefSeq" id="WP_017058285.1">
    <property type="nucleotide sequence ID" value="NZ_AP025498.1"/>
</dbReference>
<organism evidence="1 2">
    <name type="scientific">Vibrio kanaloae</name>
    <dbReference type="NCBI Taxonomy" id="170673"/>
    <lineage>
        <taxon>Bacteria</taxon>
        <taxon>Pseudomonadati</taxon>
        <taxon>Pseudomonadota</taxon>
        <taxon>Gammaproteobacteria</taxon>
        <taxon>Vibrionales</taxon>
        <taxon>Vibrionaceae</taxon>
        <taxon>Vibrio</taxon>
    </lineage>
</organism>
<keyword evidence="2" id="KW-1185">Reference proteome</keyword>
<sequence length="58" mass="6790">MQLIINIGRVCEIWKISNTNAHKNHTQRGGSLVQTEKWQDKLNQMDKVSRQLDLLNED</sequence>
<comment type="caution">
    <text evidence="1">The sequence shown here is derived from an EMBL/GenBank/DDBJ whole genome shotgun (WGS) entry which is preliminary data.</text>
</comment>